<dbReference type="EC" id="5.1.99.1" evidence="4"/>
<keyword evidence="2" id="KW-0479">Metal-binding</keyword>
<dbReference type="InterPro" id="IPR029068">
    <property type="entry name" value="Glyas_Bleomycin-R_OHBP_Dase"/>
</dbReference>
<sequence>MKIKRIEHVAIAVRNLDAVRDTLGKLGITCDHEETLPEYAVRLAMLPIGESAIELLEPQSDTGGTAEWLKAKGESIYHLCLEVDDIDAALAELKAKQVKLLDEVPRSGHGGHRIAFIDPASTAGILFELVEMSGKH</sequence>
<dbReference type="InterPro" id="IPR017515">
    <property type="entry name" value="MeMalonyl-CoA_epimerase"/>
</dbReference>
<dbReference type="InterPro" id="IPR037523">
    <property type="entry name" value="VOC_core"/>
</dbReference>
<dbReference type="GO" id="GO:0046491">
    <property type="term" value="P:L-methylmalonyl-CoA metabolic process"/>
    <property type="evidence" value="ECO:0007669"/>
    <property type="project" value="TreeGrafter"/>
</dbReference>
<proteinExistence type="inferred from homology"/>
<dbReference type="InterPro" id="IPR051785">
    <property type="entry name" value="MMCE/EMCE_epimerase"/>
</dbReference>
<evidence type="ECO:0000256" key="2">
    <source>
        <dbReference type="ARBA" id="ARBA00022723"/>
    </source>
</evidence>
<dbReference type="Pfam" id="PF13669">
    <property type="entry name" value="Glyoxalase_4"/>
    <property type="match status" value="1"/>
</dbReference>
<accession>A0A9X0R114</accession>
<dbReference type="Proteomes" id="UP000600101">
    <property type="component" value="Unassembled WGS sequence"/>
</dbReference>
<evidence type="ECO:0000313" key="4">
    <source>
        <dbReference type="EMBL" id="MBC4017310.1"/>
    </source>
</evidence>
<gene>
    <name evidence="4" type="primary">mce</name>
    <name evidence="4" type="ORF">H7965_18530</name>
</gene>
<dbReference type="Gene3D" id="3.10.180.10">
    <property type="entry name" value="2,3-Dihydroxybiphenyl 1,2-Dioxygenase, domain 1"/>
    <property type="match status" value="1"/>
</dbReference>
<feature type="domain" description="VOC" evidence="3">
    <location>
        <begin position="5"/>
        <end position="132"/>
    </location>
</feature>
<dbReference type="PANTHER" id="PTHR43048">
    <property type="entry name" value="METHYLMALONYL-COA EPIMERASE"/>
    <property type="match status" value="1"/>
</dbReference>
<evidence type="ECO:0000313" key="5">
    <source>
        <dbReference type="Proteomes" id="UP000600101"/>
    </source>
</evidence>
<dbReference type="GO" id="GO:0004493">
    <property type="term" value="F:methylmalonyl-CoA epimerase activity"/>
    <property type="evidence" value="ECO:0007669"/>
    <property type="project" value="UniProtKB-EC"/>
</dbReference>
<keyword evidence="5" id="KW-1185">Reference proteome</keyword>
<dbReference type="GO" id="GO:0046872">
    <property type="term" value="F:metal ion binding"/>
    <property type="evidence" value="ECO:0007669"/>
    <property type="project" value="UniProtKB-KW"/>
</dbReference>
<dbReference type="NCBIfam" id="TIGR03081">
    <property type="entry name" value="metmalonyl_epim"/>
    <property type="match status" value="1"/>
</dbReference>
<dbReference type="RefSeq" id="WP_186772075.1">
    <property type="nucleotide sequence ID" value="NZ_JACOMF010000026.1"/>
</dbReference>
<dbReference type="SUPFAM" id="SSF54593">
    <property type="entry name" value="Glyoxalase/Bleomycin resistance protein/Dihydroxybiphenyl dioxygenase"/>
    <property type="match status" value="1"/>
</dbReference>
<evidence type="ECO:0000259" key="3">
    <source>
        <dbReference type="PROSITE" id="PS51819"/>
    </source>
</evidence>
<dbReference type="AlphaFoldDB" id="A0A9X0R114"/>
<keyword evidence="4" id="KW-0413">Isomerase</keyword>
<dbReference type="EMBL" id="JACOMF010000026">
    <property type="protein sequence ID" value="MBC4017310.1"/>
    <property type="molecule type" value="Genomic_DNA"/>
</dbReference>
<reference evidence="4" key="1">
    <citation type="submission" date="2020-08" db="EMBL/GenBank/DDBJ databases">
        <authorList>
            <person name="Hu Y."/>
            <person name="Nguyen S.V."/>
            <person name="Li F."/>
            <person name="Fanning S."/>
        </authorList>
    </citation>
    <scope>NUCLEOTIDE SEQUENCE</scope>
    <source>
        <strain evidence="4">SYSU D8009</strain>
    </source>
</reference>
<protein>
    <submittedName>
        <fullName evidence="4">Methylmalonyl-CoA epimerase</fullName>
        <ecNumber evidence="4">5.1.99.1</ecNumber>
    </submittedName>
</protein>
<dbReference type="PANTHER" id="PTHR43048:SF3">
    <property type="entry name" value="METHYLMALONYL-COA EPIMERASE, MITOCHONDRIAL"/>
    <property type="match status" value="1"/>
</dbReference>
<organism evidence="4 5">
    <name type="scientific">Siccirubricoccus deserti</name>
    <dbReference type="NCBI Taxonomy" id="2013562"/>
    <lineage>
        <taxon>Bacteria</taxon>
        <taxon>Pseudomonadati</taxon>
        <taxon>Pseudomonadota</taxon>
        <taxon>Alphaproteobacteria</taxon>
        <taxon>Acetobacterales</taxon>
        <taxon>Roseomonadaceae</taxon>
        <taxon>Siccirubricoccus</taxon>
    </lineage>
</organism>
<dbReference type="PROSITE" id="PS51819">
    <property type="entry name" value="VOC"/>
    <property type="match status" value="1"/>
</dbReference>
<comment type="caution">
    <text evidence="4">The sequence shown here is derived from an EMBL/GenBank/DDBJ whole genome shotgun (WGS) entry which is preliminary data.</text>
</comment>
<name>A0A9X0R114_9PROT</name>
<evidence type="ECO:0000256" key="1">
    <source>
        <dbReference type="ARBA" id="ARBA00009308"/>
    </source>
</evidence>
<comment type="similarity">
    <text evidence="1">Belongs to the methylmalonyl-CoA epimerase family.</text>
</comment>
<dbReference type="CDD" id="cd07249">
    <property type="entry name" value="MMCE"/>
    <property type="match status" value="1"/>
</dbReference>